<reference evidence="1 2" key="1">
    <citation type="submission" date="2019-01" db="EMBL/GenBank/DDBJ databases">
        <authorList>
            <person name="Brito A."/>
        </authorList>
    </citation>
    <scope>NUCLEOTIDE SEQUENCE [LARGE SCALE GENOMIC DNA]</scope>
    <source>
        <strain evidence="1">1</strain>
    </source>
</reference>
<organism evidence="1 2">
    <name type="scientific">Hyella patelloides LEGE 07179</name>
    <dbReference type="NCBI Taxonomy" id="945734"/>
    <lineage>
        <taxon>Bacteria</taxon>
        <taxon>Bacillati</taxon>
        <taxon>Cyanobacteriota</taxon>
        <taxon>Cyanophyceae</taxon>
        <taxon>Pleurocapsales</taxon>
        <taxon>Hyellaceae</taxon>
        <taxon>Hyella</taxon>
    </lineage>
</organism>
<gene>
    <name evidence="1" type="ORF">H1P_650001</name>
</gene>
<dbReference type="Proteomes" id="UP000320055">
    <property type="component" value="Unassembled WGS sequence"/>
</dbReference>
<keyword evidence="2" id="KW-1185">Reference proteome</keyword>
<proteinExistence type="predicted"/>
<name>A0A563W2G6_9CYAN</name>
<dbReference type="EMBL" id="CAACVJ010000612">
    <property type="protein sequence ID" value="VEP17835.1"/>
    <property type="molecule type" value="Genomic_DNA"/>
</dbReference>
<protein>
    <submittedName>
        <fullName evidence="1">Uncharacterized protein</fullName>
    </submittedName>
</protein>
<evidence type="ECO:0000313" key="1">
    <source>
        <dbReference type="EMBL" id="VEP17835.1"/>
    </source>
</evidence>
<evidence type="ECO:0000313" key="2">
    <source>
        <dbReference type="Proteomes" id="UP000320055"/>
    </source>
</evidence>
<accession>A0A563W2G6</accession>
<sequence length="38" mass="4308">MTNPNLRIRRILNYQRPPEGQPLETILLAGFGVEQKGS</sequence>
<dbReference type="AlphaFoldDB" id="A0A563W2G6"/>